<evidence type="ECO:0000259" key="9">
    <source>
        <dbReference type="PROSITE" id="PS50014"/>
    </source>
</evidence>
<evidence type="ECO:0000313" key="11">
    <source>
        <dbReference type="EMBL" id="CAL4087089.1"/>
    </source>
</evidence>
<dbReference type="PROSITE" id="PS00028">
    <property type="entry name" value="ZINC_FINGER_C2H2_1"/>
    <property type="match status" value="8"/>
</dbReference>
<feature type="compositionally biased region" description="Basic and acidic residues" evidence="8">
    <location>
        <begin position="423"/>
        <end position="434"/>
    </location>
</feature>
<keyword evidence="4" id="KW-0862">Zinc</keyword>
<feature type="compositionally biased region" description="Polar residues" evidence="8">
    <location>
        <begin position="763"/>
        <end position="784"/>
    </location>
</feature>
<feature type="domain" description="C2H2-type" evidence="10">
    <location>
        <begin position="599"/>
        <end position="621"/>
    </location>
</feature>
<keyword evidence="1" id="KW-0479">Metal-binding</keyword>
<feature type="domain" description="C2H2-type" evidence="10">
    <location>
        <begin position="1300"/>
        <end position="1327"/>
    </location>
</feature>
<evidence type="ECO:0000256" key="7">
    <source>
        <dbReference type="PROSITE-ProRule" id="PRU00042"/>
    </source>
</evidence>
<dbReference type="Gene3D" id="1.20.920.10">
    <property type="entry name" value="Bromodomain-like"/>
    <property type="match status" value="1"/>
</dbReference>
<dbReference type="InterPro" id="IPR036236">
    <property type="entry name" value="Znf_C2H2_sf"/>
</dbReference>
<dbReference type="Pfam" id="PF00439">
    <property type="entry name" value="Bromodomain"/>
    <property type="match status" value="1"/>
</dbReference>
<gene>
    <name evidence="11" type="ORF">MNOR_LOCUS13149</name>
</gene>
<feature type="region of interest" description="Disordered" evidence="8">
    <location>
        <begin position="392"/>
        <end position="444"/>
    </location>
</feature>
<evidence type="ECO:0000256" key="1">
    <source>
        <dbReference type="ARBA" id="ARBA00022723"/>
    </source>
</evidence>
<keyword evidence="2" id="KW-0677">Repeat</keyword>
<dbReference type="Proteomes" id="UP001497623">
    <property type="component" value="Unassembled WGS sequence"/>
</dbReference>
<dbReference type="PROSITE" id="PS50157">
    <property type="entry name" value="ZINC_FINGER_C2H2_2"/>
    <property type="match status" value="4"/>
</dbReference>
<comment type="caution">
    <text evidence="11">The sequence shown here is derived from an EMBL/GenBank/DDBJ whole genome shotgun (WGS) entry which is preliminary data.</text>
</comment>
<feature type="compositionally biased region" description="Polar residues" evidence="8">
    <location>
        <begin position="796"/>
        <end position="811"/>
    </location>
</feature>
<feature type="domain" description="Bromo" evidence="9">
    <location>
        <begin position="1"/>
        <end position="38"/>
    </location>
</feature>
<evidence type="ECO:0000256" key="3">
    <source>
        <dbReference type="ARBA" id="ARBA00022771"/>
    </source>
</evidence>
<protein>
    <submittedName>
        <fullName evidence="11">Uncharacterized protein</fullName>
    </submittedName>
</protein>
<organism evidence="11 12">
    <name type="scientific">Meganyctiphanes norvegica</name>
    <name type="common">Northern krill</name>
    <name type="synonym">Thysanopoda norvegica</name>
    <dbReference type="NCBI Taxonomy" id="48144"/>
    <lineage>
        <taxon>Eukaryota</taxon>
        <taxon>Metazoa</taxon>
        <taxon>Ecdysozoa</taxon>
        <taxon>Arthropoda</taxon>
        <taxon>Crustacea</taxon>
        <taxon>Multicrustacea</taxon>
        <taxon>Malacostraca</taxon>
        <taxon>Eumalacostraca</taxon>
        <taxon>Eucarida</taxon>
        <taxon>Euphausiacea</taxon>
        <taxon>Euphausiidae</taxon>
        <taxon>Meganyctiphanes</taxon>
    </lineage>
</organism>
<dbReference type="InterPro" id="IPR001487">
    <property type="entry name" value="Bromodomain"/>
</dbReference>
<keyword evidence="5 6" id="KW-0103">Bromodomain</keyword>
<feature type="region of interest" description="Disordered" evidence="8">
    <location>
        <begin position="454"/>
        <end position="473"/>
    </location>
</feature>
<dbReference type="PANTHER" id="PTHR24379:SF121">
    <property type="entry name" value="C2H2-TYPE DOMAIN-CONTAINING PROTEIN"/>
    <property type="match status" value="1"/>
</dbReference>
<feature type="compositionally biased region" description="Basic and acidic residues" evidence="8">
    <location>
        <begin position="842"/>
        <end position="856"/>
    </location>
</feature>
<evidence type="ECO:0000313" key="12">
    <source>
        <dbReference type="Proteomes" id="UP001497623"/>
    </source>
</evidence>
<dbReference type="EMBL" id="CAXKWB010007426">
    <property type="protein sequence ID" value="CAL4087089.1"/>
    <property type="molecule type" value="Genomic_DNA"/>
</dbReference>
<feature type="region of interest" description="Disordered" evidence="8">
    <location>
        <begin position="842"/>
        <end position="878"/>
    </location>
</feature>
<keyword evidence="3 7" id="KW-0863">Zinc-finger</keyword>
<name>A0AAV2QHP5_MEGNR</name>
<accession>A0AAV2QHP5</accession>
<dbReference type="Gene3D" id="3.30.160.60">
    <property type="entry name" value="Classic Zinc Finger"/>
    <property type="match status" value="4"/>
</dbReference>
<feature type="domain" description="C2H2-type" evidence="10">
    <location>
        <begin position="1143"/>
        <end position="1170"/>
    </location>
</feature>
<dbReference type="PROSITE" id="PS50014">
    <property type="entry name" value="BROMODOMAIN_2"/>
    <property type="match status" value="1"/>
</dbReference>
<dbReference type="InterPro" id="IPR013087">
    <property type="entry name" value="Znf_C2H2_type"/>
</dbReference>
<dbReference type="Pfam" id="PF00096">
    <property type="entry name" value="zf-C2H2"/>
    <property type="match status" value="2"/>
</dbReference>
<dbReference type="PANTHER" id="PTHR24379">
    <property type="entry name" value="KRAB AND ZINC FINGER DOMAIN-CONTAINING"/>
    <property type="match status" value="1"/>
</dbReference>
<feature type="compositionally biased region" description="Polar residues" evidence="8">
    <location>
        <begin position="392"/>
        <end position="411"/>
    </location>
</feature>
<keyword evidence="12" id="KW-1185">Reference proteome</keyword>
<sequence>MVDKLYNAVYGNGADFAEDMRLIFNNCYLYNKETDDVFIMAKKLEDIFEKRFVSVDEKEGFTKKKYGLNLNREKERKQLLLEEQPHSVVNQQQIKRHAEGSSGKVKITGPMQKWLKEFSKWLILDENGRLSCTLCNTTMERHGRKNFLLHAKSKNNKIDHATADVKKIGKNISLTTEIKDDGGIQCVEDRINYRRSKRSIIMSDKESGSISMHDPNVHHTSAINTTKHLGLSLTSESENDAGILNDEDRINYRRSKANIIMSDDESVSISSHDTNVHLKPALNTTKQSALSLTTESENDDSLQSDEDTINYQRSKPSIIRPDKESVSISRCDATVHYTPAINTTKQLGLSLTTESENDGGILSDEDRINYRRSKANIIMSDDESVSISIHVTKANQTPEENTAKQSGFSSKIENENDDVIQSDENKSNIIKSDDESVSSPSHVTNAHQTLTINASKQSGLSSHQLETNVSPSRESTNMSIKYNCLTCGFISRSKLALKLHVSEKGHKCSLKNPLKLEQKSKTMEKSCFECTECGLQFKSSKQLQMHKLKHSRDHGNLKTNSTVNKIEAPKYICGICGFVCKGETFLKLHTLTHKEYNCHKCSVCNEGFEQEDALREHIKTHELDALDNLPCLSDKSPASKNSAIYSTNRSKSIGKESDYSSDISEMLSSDQSPEKLFNCDNCEYKCGTRSLLKTHMWNNHIRNVFHSCALCNFRCNKLNKFRRHLKQHADKNDKCKKNVNEEKEVSKESKSSLNEVEPKMIDQNISSSAETNSVRSMEIPSTETGRVPNTDKRVSLNLSSQKNPSIRNKTSFYQPTKHFDNIILEYKESMLENHSVRLEKADSHVSDLNKSKDGVKIHKSISKSKEHQGRYMHSKNEAKENEDVIGIVKSHSTENERKLCKTKLTDRFEKLNKSSLEDNLLKKSKNSKKREYNDECEPLNLVSGKDKVGVDFPRKRAKLANVKTNKGDDFNIKNLFKSDKKNLEPTKIREDIVKGKSHSINERKFDNLKNMRISELDNIRKSESESMNVMKIIDNDEEESACARKRIKGFKDGNGKKVILDTDQENKNVSNVNNDNNYFAKNRNPLKCTQCDFSCKSGREMKEHFDTHTKMVNKDLVCPTCGFRCKLKIKMKHHMKIHSQNKYRCSYCDFGCSGRNKLKEHTKVHLSSKKLQCSECDFHCELENHMDIHKLMHDVRKESQLKKIEFENPEKLDMPSNSKEHMCSSCGFKVLRQSQLKKHKCPNKKKNGKIKKAPSSKIKTRKVKVVNRTFSDKVADIQQNLSENWLNDAYCEDSLDGDTFACTWCDDAFITKFDLQRHEKIHRRKTIEEIYD</sequence>
<evidence type="ECO:0000256" key="2">
    <source>
        <dbReference type="ARBA" id="ARBA00022737"/>
    </source>
</evidence>
<feature type="compositionally biased region" description="Basic and acidic residues" evidence="8">
    <location>
        <begin position="863"/>
        <end position="878"/>
    </location>
</feature>
<dbReference type="SUPFAM" id="SSF47370">
    <property type="entry name" value="Bromodomain"/>
    <property type="match status" value="1"/>
</dbReference>
<feature type="domain" description="C2H2-type" evidence="10">
    <location>
        <begin position="528"/>
        <end position="555"/>
    </location>
</feature>
<dbReference type="SMART" id="SM00355">
    <property type="entry name" value="ZnF_C2H2"/>
    <property type="match status" value="11"/>
</dbReference>
<evidence type="ECO:0000259" key="10">
    <source>
        <dbReference type="PROSITE" id="PS50157"/>
    </source>
</evidence>
<dbReference type="SUPFAM" id="SSF57667">
    <property type="entry name" value="beta-beta-alpha zinc fingers"/>
    <property type="match status" value="4"/>
</dbReference>
<feature type="region of interest" description="Disordered" evidence="8">
    <location>
        <begin position="739"/>
        <end position="811"/>
    </location>
</feature>
<feature type="compositionally biased region" description="Basic and acidic residues" evidence="8">
    <location>
        <begin position="739"/>
        <end position="760"/>
    </location>
</feature>
<proteinExistence type="predicted"/>
<feature type="non-terminal residue" evidence="11">
    <location>
        <position position="1332"/>
    </location>
</feature>
<evidence type="ECO:0000256" key="8">
    <source>
        <dbReference type="SAM" id="MobiDB-lite"/>
    </source>
</evidence>
<evidence type="ECO:0000256" key="4">
    <source>
        <dbReference type="ARBA" id="ARBA00022833"/>
    </source>
</evidence>
<evidence type="ECO:0000256" key="6">
    <source>
        <dbReference type="PROSITE-ProRule" id="PRU00035"/>
    </source>
</evidence>
<dbReference type="InterPro" id="IPR036427">
    <property type="entry name" value="Bromodomain-like_sf"/>
</dbReference>
<evidence type="ECO:0000256" key="5">
    <source>
        <dbReference type="ARBA" id="ARBA00023117"/>
    </source>
</evidence>
<reference evidence="11 12" key="1">
    <citation type="submission" date="2024-05" db="EMBL/GenBank/DDBJ databases">
        <authorList>
            <person name="Wallberg A."/>
        </authorList>
    </citation>
    <scope>NUCLEOTIDE SEQUENCE [LARGE SCALE GENOMIC DNA]</scope>
</reference>
<dbReference type="GO" id="GO:0008270">
    <property type="term" value="F:zinc ion binding"/>
    <property type="evidence" value="ECO:0007669"/>
    <property type="project" value="UniProtKB-KW"/>
</dbReference>